<sequence>MCNKIKLTTGDLTTGVIYSPRAKQECIAQGLKYFVISNTFIVPIAVGFTLIRYYPLNN</sequence>
<keyword evidence="1" id="KW-1133">Transmembrane helix</keyword>
<protein>
    <submittedName>
        <fullName evidence="2">Uncharacterized protein</fullName>
    </submittedName>
</protein>
<evidence type="ECO:0000313" key="3">
    <source>
        <dbReference type="Proteomes" id="UP000295719"/>
    </source>
</evidence>
<keyword evidence="3" id="KW-1185">Reference proteome</keyword>
<keyword evidence="1" id="KW-0472">Membrane</keyword>
<organism evidence="2 3">
    <name type="scientific">Biostraticola tofi</name>
    <dbReference type="NCBI Taxonomy" id="466109"/>
    <lineage>
        <taxon>Bacteria</taxon>
        <taxon>Pseudomonadati</taxon>
        <taxon>Pseudomonadota</taxon>
        <taxon>Gammaproteobacteria</taxon>
        <taxon>Enterobacterales</taxon>
        <taxon>Bruguierivoracaceae</taxon>
        <taxon>Biostraticola</taxon>
    </lineage>
</organism>
<name>A0A4R3YRS5_9GAMM</name>
<dbReference type="Proteomes" id="UP000295719">
    <property type="component" value="Unassembled WGS sequence"/>
</dbReference>
<gene>
    <name evidence="2" type="ORF">EDC52_107109</name>
</gene>
<evidence type="ECO:0000313" key="2">
    <source>
        <dbReference type="EMBL" id="TCV94368.1"/>
    </source>
</evidence>
<dbReference type="AlphaFoldDB" id="A0A4R3YRS5"/>
<keyword evidence="1" id="KW-0812">Transmembrane</keyword>
<dbReference type="EMBL" id="SMCR01000007">
    <property type="protein sequence ID" value="TCV94368.1"/>
    <property type="molecule type" value="Genomic_DNA"/>
</dbReference>
<proteinExistence type="predicted"/>
<reference evidence="2 3" key="1">
    <citation type="submission" date="2019-03" db="EMBL/GenBank/DDBJ databases">
        <title>Genomic Encyclopedia of Type Strains, Phase IV (KMG-IV): sequencing the most valuable type-strain genomes for metagenomic binning, comparative biology and taxonomic classification.</title>
        <authorList>
            <person name="Goeker M."/>
        </authorList>
    </citation>
    <scope>NUCLEOTIDE SEQUENCE [LARGE SCALE GENOMIC DNA]</scope>
    <source>
        <strain evidence="2 3">DSM 19580</strain>
    </source>
</reference>
<evidence type="ECO:0000256" key="1">
    <source>
        <dbReference type="SAM" id="Phobius"/>
    </source>
</evidence>
<feature type="transmembrane region" description="Helical" evidence="1">
    <location>
        <begin position="33"/>
        <end position="54"/>
    </location>
</feature>
<comment type="caution">
    <text evidence="2">The sequence shown here is derived from an EMBL/GenBank/DDBJ whole genome shotgun (WGS) entry which is preliminary data.</text>
</comment>
<accession>A0A4R3YRS5</accession>